<organism evidence="1 2">
    <name type="scientific">Peronosclerospora sorghi</name>
    <dbReference type="NCBI Taxonomy" id="230839"/>
    <lineage>
        <taxon>Eukaryota</taxon>
        <taxon>Sar</taxon>
        <taxon>Stramenopiles</taxon>
        <taxon>Oomycota</taxon>
        <taxon>Peronosporomycetes</taxon>
        <taxon>Peronosporales</taxon>
        <taxon>Peronosporaceae</taxon>
        <taxon>Peronosclerospora</taxon>
    </lineage>
</organism>
<protein>
    <submittedName>
        <fullName evidence="1">Uncharacterized protein</fullName>
    </submittedName>
</protein>
<dbReference type="Proteomes" id="UP001163321">
    <property type="component" value="Chromosome 6"/>
</dbReference>
<sequence>MCIYEICRIRILAYVTYITLMQSAVVHFNTTRHVGHKDDPLPTVVARVGVVLDVQSRQPVQLASFFGH</sequence>
<dbReference type="EMBL" id="CM047585">
    <property type="protein sequence ID" value="KAI9910510.1"/>
    <property type="molecule type" value="Genomic_DNA"/>
</dbReference>
<evidence type="ECO:0000313" key="2">
    <source>
        <dbReference type="Proteomes" id="UP001163321"/>
    </source>
</evidence>
<proteinExistence type="predicted"/>
<reference evidence="1 2" key="1">
    <citation type="journal article" date="2022" name="bioRxiv">
        <title>The genome of the oomycete Peronosclerospora sorghi, a cosmopolitan pathogen of maize and sorghum, is inflated with dispersed pseudogenes.</title>
        <authorList>
            <person name="Fletcher K."/>
            <person name="Martin F."/>
            <person name="Isakeit T."/>
            <person name="Cavanaugh K."/>
            <person name="Magill C."/>
            <person name="Michelmore R."/>
        </authorList>
    </citation>
    <scope>NUCLEOTIDE SEQUENCE [LARGE SCALE GENOMIC DNA]</scope>
    <source>
        <strain evidence="1">P6</strain>
    </source>
</reference>
<gene>
    <name evidence="1" type="ORF">PsorP6_011018</name>
</gene>
<evidence type="ECO:0000313" key="1">
    <source>
        <dbReference type="EMBL" id="KAI9910510.1"/>
    </source>
</evidence>
<comment type="caution">
    <text evidence="1">The sequence shown here is derived from an EMBL/GenBank/DDBJ whole genome shotgun (WGS) entry which is preliminary data.</text>
</comment>
<name>A0ACC0VVB6_9STRA</name>
<accession>A0ACC0VVB6</accession>
<keyword evidence="2" id="KW-1185">Reference proteome</keyword>